<evidence type="ECO:0000313" key="15">
    <source>
        <dbReference type="EMBL" id="CAF4390781.1"/>
    </source>
</evidence>
<evidence type="ECO:0000256" key="2">
    <source>
        <dbReference type="ARBA" id="ARBA00005817"/>
    </source>
</evidence>
<evidence type="ECO:0000256" key="4">
    <source>
        <dbReference type="ARBA" id="ARBA00022630"/>
    </source>
</evidence>
<dbReference type="EMBL" id="CAJNRF010001168">
    <property type="protein sequence ID" value="CAF1998432.1"/>
    <property type="molecule type" value="Genomic_DNA"/>
</dbReference>
<dbReference type="EMBL" id="CAJOBG010008835">
    <property type="protein sequence ID" value="CAF4252948.1"/>
    <property type="molecule type" value="Genomic_DNA"/>
</dbReference>
<dbReference type="AlphaFoldDB" id="A0A815WGQ5"/>
<dbReference type="Pfam" id="PF01012">
    <property type="entry name" value="ETF"/>
    <property type="match status" value="1"/>
</dbReference>
<dbReference type="Gene3D" id="3.40.50.1220">
    <property type="entry name" value="TPP-binding domain"/>
    <property type="match status" value="1"/>
</dbReference>
<keyword evidence="4 7" id="KW-0285">Flavoprotein</keyword>
<evidence type="ECO:0000313" key="17">
    <source>
        <dbReference type="Proteomes" id="UP000663866"/>
    </source>
</evidence>
<dbReference type="FunFam" id="3.40.50.620:FF:000041">
    <property type="entry name" value="Electron transfer flavoprotein alpha subunit"/>
    <property type="match status" value="1"/>
</dbReference>
<dbReference type="Proteomes" id="UP000663834">
    <property type="component" value="Unassembled WGS sequence"/>
</dbReference>
<evidence type="ECO:0000256" key="1">
    <source>
        <dbReference type="ARBA" id="ARBA00004305"/>
    </source>
</evidence>
<evidence type="ECO:0000256" key="5">
    <source>
        <dbReference type="ARBA" id="ARBA00022827"/>
    </source>
</evidence>
<dbReference type="Proteomes" id="UP000663856">
    <property type="component" value="Unassembled WGS sequence"/>
</dbReference>
<evidence type="ECO:0000313" key="14">
    <source>
        <dbReference type="EMBL" id="CAF4252948.1"/>
    </source>
</evidence>
<evidence type="ECO:0000313" key="16">
    <source>
        <dbReference type="Proteomes" id="UP000663834"/>
    </source>
</evidence>
<dbReference type="GO" id="GO:0045251">
    <property type="term" value="C:electron transfer flavoprotein complex"/>
    <property type="evidence" value="ECO:0007669"/>
    <property type="project" value="UniProtKB-ARBA"/>
</dbReference>
<dbReference type="EMBL" id="CAJOBI010055155">
    <property type="protein sequence ID" value="CAF4390781.1"/>
    <property type="molecule type" value="Genomic_DNA"/>
</dbReference>
<dbReference type="InterPro" id="IPR014731">
    <property type="entry name" value="ETF_asu_C"/>
</dbReference>
<protein>
    <recommendedName>
        <fullName evidence="7">Electron transfer flavoprotein subunit alpha</fullName>
        <shortName evidence="7">Alpha-ETF</shortName>
    </recommendedName>
</protein>
<evidence type="ECO:0000259" key="9">
    <source>
        <dbReference type="SMART" id="SM00893"/>
    </source>
</evidence>
<dbReference type="PANTHER" id="PTHR43153:SF1">
    <property type="entry name" value="ELECTRON TRANSFER FLAVOPROTEIN SUBUNIT ALPHA, MITOCHONDRIAL"/>
    <property type="match status" value="1"/>
</dbReference>
<dbReference type="GO" id="GO:0005759">
    <property type="term" value="C:mitochondrial matrix"/>
    <property type="evidence" value="ECO:0007669"/>
    <property type="project" value="UniProtKB-SubCell"/>
</dbReference>
<feature type="binding site" evidence="8">
    <location>
        <position position="232"/>
    </location>
    <ligand>
        <name>FAD</name>
        <dbReference type="ChEBI" id="CHEBI:57692"/>
    </ligand>
</feature>
<dbReference type="Proteomes" id="UP000663824">
    <property type="component" value="Unassembled WGS sequence"/>
</dbReference>
<dbReference type="Proteomes" id="UP000663866">
    <property type="component" value="Unassembled WGS sequence"/>
</dbReference>
<accession>A0A815WGQ5</accession>
<dbReference type="GO" id="GO:0033539">
    <property type="term" value="P:fatty acid beta-oxidation using acyl-CoA dehydrogenase"/>
    <property type="evidence" value="ECO:0007669"/>
    <property type="project" value="TreeGrafter"/>
</dbReference>
<keyword evidence="3 7" id="KW-0813">Transport</keyword>
<organism evidence="11 16">
    <name type="scientific">Rotaria magnacalcarata</name>
    <dbReference type="NCBI Taxonomy" id="392030"/>
    <lineage>
        <taxon>Eukaryota</taxon>
        <taxon>Metazoa</taxon>
        <taxon>Spiralia</taxon>
        <taxon>Gnathifera</taxon>
        <taxon>Rotifera</taxon>
        <taxon>Eurotatoria</taxon>
        <taxon>Bdelloidea</taxon>
        <taxon>Philodinida</taxon>
        <taxon>Philodinidae</taxon>
        <taxon>Rotaria</taxon>
    </lineage>
</organism>
<comment type="caution">
    <text evidence="11">The sequence shown here is derived from an EMBL/GenBank/DDBJ whole genome shotgun (WGS) entry which is preliminary data.</text>
</comment>
<evidence type="ECO:0000313" key="10">
    <source>
        <dbReference type="EMBL" id="CAF1332232.1"/>
    </source>
</evidence>
<evidence type="ECO:0000256" key="7">
    <source>
        <dbReference type="PIRNR" id="PIRNR000089"/>
    </source>
</evidence>
<keyword evidence="7" id="KW-0496">Mitochondrion</keyword>
<dbReference type="Gene3D" id="3.40.50.620">
    <property type="entry name" value="HUPs"/>
    <property type="match status" value="1"/>
</dbReference>
<comment type="subunit">
    <text evidence="7">Heterodimer of an alpha and a beta subunit.</text>
</comment>
<keyword evidence="5 7" id="KW-0274">FAD</keyword>
<evidence type="ECO:0000256" key="8">
    <source>
        <dbReference type="PIRSR" id="PIRSR000089-1"/>
    </source>
</evidence>
<dbReference type="Proteomes" id="UP000663855">
    <property type="component" value="Unassembled WGS sequence"/>
</dbReference>
<keyword evidence="6 7" id="KW-0249">Electron transport</keyword>
<dbReference type="InterPro" id="IPR014729">
    <property type="entry name" value="Rossmann-like_a/b/a_fold"/>
</dbReference>
<comment type="similarity">
    <text evidence="2 7">Belongs to the ETF alpha-subunit/FixB family.</text>
</comment>
<dbReference type="GO" id="GO:0050660">
    <property type="term" value="F:flavin adenine dinucleotide binding"/>
    <property type="evidence" value="ECO:0007669"/>
    <property type="project" value="InterPro"/>
</dbReference>
<proteinExistence type="inferred from homology"/>
<dbReference type="InterPro" id="IPR029035">
    <property type="entry name" value="DHS-like_NAD/FAD-binding_dom"/>
</dbReference>
<evidence type="ECO:0000313" key="12">
    <source>
        <dbReference type="EMBL" id="CAF1998432.1"/>
    </source>
</evidence>
<dbReference type="CDD" id="cd01715">
    <property type="entry name" value="ETF_alpha"/>
    <property type="match status" value="1"/>
</dbReference>
<dbReference type="PANTHER" id="PTHR43153">
    <property type="entry name" value="ELECTRON TRANSFER FLAVOPROTEIN ALPHA"/>
    <property type="match status" value="1"/>
</dbReference>
<dbReference type="EMBL" id="CAJNOV010008693">
    <property type="protein sequence ID" value="CAF1332232.1"/>
    <property type="molecule type" value="Genomic_DNA"/>
</dbReference>
<dbReference type="SUPFAM" id="SSF52402">
    <property type="entry name" value="Adenine nucleotide alpha hydrolases-like"/>
    <property type="match status" value="1"/>
</dbReference>
<evidence type="ECO:0000256" key="3">
    <source>
        <dbReference type="ARBA" id="ARBA00022448"/>
    </source>
</evidence>
<keyword evidence="17" id="KW-1185">Reference proteome</keyword>
<dbReference type="InterPro" id="IPR001308">
    <property type="entry name" value="ETF_a/FixB"/>
</dbReference>
<sequence length="344" mass="37164">MFLQSRYFFSRLATSTIHSRCFASTLVVAEQIDGGKLAPVTLNALTAASQLKQDIDCVIFGADKTAETTTQLQKFNNSNIKKIFVAENVAFKGLLSEAVTPVLLDLQKKNNYTHILGGSSTFTKSILPRLAALLDVQPISDITKVVDKDQFIRFVYAGNAVLKLKSNDTVKIITVRGTAFEATKEGGGSGQANVEKLDSSVKNDLSEFVERQIQQSERPELPSARIIFSGGRALKSKENFKLLYDLADLFPGQATVGASRAAVDAGYCTNDLQIGQTGKIVAPDLYVAIGISGAIQHIAGMKDSKVIVAINKDGDAPIFAIADYGLVGDLFKVIPELNEKLKKK</sequence>
<dbReference type="FunFam" id="3.40.50.1220:FF:000001">
    <property type="entry name" value="Electron transfer flavoprotein, alpha subunit"/>
    <property type="match status" value="1"/>
</dbReference>
<dbReference type="PIRSF" id="PIRSF000089">
    <property type="entry name" value="Electra_flavoP_a"/>
    <property type="match status" value="1"/>
</dbReference>
<dbReference type="Pfam" id="PF00766">
    <property type="entry name" value="ETF_alpha"/>
    <property type="match status" value="1"/>
</dbReference>
<evidence type="ECO:0000313" key="13">
    <source>
        <dbReference type="EMBL" id="CAF2152963.1"/>
    </source>
</evidence>
<dbReference type="SMART" id="SM00893">
    <property type="entry name" value="ETF"/>
    <property type="match status" value="1"/>
</dbReference>
<dbReference type="Proteomes" id="UP000676336">
    <property type="component" value="Unassembled WGS sequence"/>
</dbReference>
<dbReference type="PROSITE" id="PS00696">
    <property type="entry name" value="ETF_ALPHA"/>
    <property type="match status" value="1"/>
</dbReference>
<dbReference type="InterPro" id="IPR014730">
    <property type="entry name" value="ETF_a/b_N"/>
</dbReference>
<evidence type="ECO:0000313" key="11">
    <source>
        <dbReference type="EMBL" id="CAF1548611.1"/>
    </source>
</evidence>
<dbReference type="InterPro" id="IPR018206">
    <property type="entry name" value="ETF_asu_C_CS"/>
</dbReference>
<comment type="subcellular location">
    <subcellularLocation>
        <location evidence="1 7">Mitochondrion matrix</location>
    </subcellularLocation>
</comment>
<dbReference type="EMBL" id="CAJNOW010008876">
    <property type="protein sequence ID" value="CAF1548611.1"/>
    <property type="molecule type" value="Genomic_DNA"/>
</dbReference>
<dbReference type="EMBL" id="CAJNRE010017263">
    <property type="protein sequence ID" value="CAF2152963.1"/>
    <property type="molecule type" value="Genomic_DNA"/>
</dbReference>
<feature type="binding site" evidence="8">
    <location>
        <begin position="259"/>
        <end position="260"/>
    </location>
    <ligand>
        <name>FAD</name>
        <dbReference type="ChEBI" id="CHEBI:57692"/>
    </ligand>
</feature>
<reference evidence="11" key="1">
    <citation type="submission" date="2021-02" db="EMBL/GenBank/DDBJ databases">
        <authorList>
            <person name="Nowell W R."/>
        </authorList>
    </citation>
    <scope>NUCLEOTIDE SEQUENCE</scope>
</reference>
<dbReference type="OrthoDB" id="1715808at2759"/>
<dbReference type="GO" id="GO:0009055">
    <property type="term" value="F:electron transfer activity"/>
    <property type="evidence" value="ECO:0007669"/>
    <property type="project" value="InterPro"/>
</dbReference>
<comment type="cofactor">
    <cofactor evidence="7 8">
        <name>FAD</name>
        <dbReference type="ChEBI" id="CHEBI:57692"/>
    </cofactor>
    <text evidence="7 8">Binds 1 FAD per dimer.</text>
</comment>
<name>A0A815WGQ5_9BILA</name>
<feature type="domain" description="Electron transfer flavoprotein alpha/beta-subunit N-terminal" evidence="9">
    <location>
        <begin position="25"/>
        <end position="212"/>
    </location>
</feature>
<gene>
    <name evidence="10" type="ORF">CJN711_LOCUS18484</name>
    <name evidence="11" type="ORF">KQP761_LOCUS17470</name>
    <name evidence="13" type="ORF">MBJ925_LOCUS31623</name>
    <name evidence="14" type="ORF">OVN521_LOCUS29127</name>
    <name evidence="15" type="ORF">SMN809_LOCUS29998</name>
    <name evidence="12" type="ORF">WKI299_LOCUS4636</name>
</gene>
<feature type="binding site" evidence="8">
    <location>
        <position position="311"/>
    </location>
    <ligand>
        <name>FAD</name>
        <dbReference type="ChEBI" id="CHEBI:57692"/>
    </ligand>
</feature>
<feature type="binding site" evidence="8">
    <location>
        <begin position="290"/>
        <end position="297"/>
    </location>
    <ligand>
        <name>FAD</name>
        <dbReference type="ChEBI" id="CHEBI:57692"/>
    </ligand>
</feature>
<evidence type="ECO:0000256" key="6">
    <source>
        <dbReference type="ARBA" id="ARBA00022982"/>
    </source>
</evidence>
<feature type="binding site" evidence="8">
    <location>
        <begin position="273"/>
        <end position="277"/>
    </location>
    <ligand>
        <name>FAD</name>
        <dbReference type="ChEBI" id="CHEBI:57692"/>
    </ligand>
</feature>
<comment type="function">
    <text evidence="7">The electron transfer flavoprotein serves as a specific electron acceptor for several dehydrogenases, including five acyl-CoA dehydrogenases, glutaryl-CoA and sarcosine dehydrogenase. It transfers the electrons to the main mitochondrial respiratory chain via ETF-ubiquinone oxidoreductase (ETF dehydrogenase).</text>
</comment>
<dbReference type="SUPFAM" id="SSF52467">
    <property type="entry name" value="DHS-like NAD/FAD-binding domain"/>
    <property type="match status" value="1"/>
</dbReference>
<dbReference type="InterPro" id="IPR033947">
    <property type="entry name" value="ETF_alpha_N"/>
</dbReference>